<gene>
    <name evidence="3" type="ORF">ACFOOQ_09995</name>
</gene>
<reference evidence="4" key="1">
    <citation type="journal article" date="2019" name="Int. J. Syst. Evol. Microbiol.">
        <title>The Global Catalogue of Microorganisms (GCM) 10K type strain sequencing project: providing services to taxonomists for standard genome sequencing and annotation.</title>
        <authorList>
            <consortium name="The Broad Institute Genomics Platform"/>
            <consortium name="The Broad Institute Genome Sequencing Center for Infectious Disease"/>
            <person name="Wu L."/>
            <person name="Ma J."/>
        </authorList>
    </citation>
    <scope>NUCLEOTIDE SEQUENCE [LARGE SCALE GENOMIC DNA]</scope>
    <source>
        <strain evidence="4">KCTC 42182</strain>
    </source>
</reference>
<protein>
    <submittedName>
        <fullName evidence="3">Cupin domain-containing protein</fullName>
    </submittedName>
</protein>
<dbReference type="Proteomes" id="UP001595711">
    <property type="component" value="Unassembled WGS sequence"/>
</dbReference>
<dbReference type="RefSeq" id="WP_379725268.1">
    <property type="nucleotide sequence ID" value="NZ_JBHRYJ010000001.1"/>
</dbReference>
<dbReference type="InterPro" id="IPR011051">
    <property type="entry name" value="RmlC_Cupin_sf"/>
</dbReference>
<comment type="caution">
    <text evidence="3">The sequence shown here is derived from an EMBL/GenBank/DDBJ whole genome shotgun (WGS) entry which is preliminary data.</text>
</comment>
<dbReference type="SUPFAM" id="SSF51182">
    <property type="entry name" value="RmlC-like cupins"/>
    <property type="match status" value="1"/>
</dbReference>
<dbReference type="CDD" id="cd00093">
    <property type="entry name" value="HTH_XRE"/>
    <property type="match status" value="1"/>
</dbReference>
<dbReference type="InterPro" id="IPR001387">
    <property type="entry name" value="Cro/C1-type_HTH"/>
</dbReference>
<proteinExistence type="predicted"/>
<dbReference type="CDD" id="cd02209">
    <property type="entry name" value="cupin_XRE_C"/>
    <property type="match status" value="1"/>
</dbReference>
<dbReference type="PANTHER" id="PTHR46797:SF11">
    <property type="entry name" value="HTH-TYPE TRANSCRIPTIONAL REGULATOR PUUR"/>
    <property type="match status" value="1"/>
</dbReference>
<accession>A0ABV7VFF6</accession>
<organism evidence="3 4">
    <name type="scientific">Ferrovibrio xuzhouensis</name>
    <dbReference type="NCBI Taxonomy" id="1576914"/>
    <lineage>
        <taxon>Bacteria</taxon>
        <taxon>Pseudomonadati</taxon>
        <taxon>Pseudomonadota</taxon>
        <taxon>Alphaproteobacteria</taxon>
        <taxon>Rhodospirillales</taxon>
        <taxon>Rhodospirillaceae</taxon>
        <taxon>Ferrovibrio</taxon>
    </lineage>
</organism>
<dbReference type="Gene3D" id="1.10.260.40">
    <property type="entry name" value="lambda repressor-like DNA-binding domains"/>
    <property type="match status" value="1"/>
</dbReference>
<dbReference type="Pfam" id="PF01381">
    <property type="entry name" value="HTH_3"/>
    <property type="match status" value="1"/>
</dbReference>
<dbReference type="EMBL" id="JBHRYJ010000001">
    <property type="protein sequence ID" value="MFC3675874.1"/>
    <property type="molecule type" value="Genomic_DNA"/>
</dbReference>
<evidence type="ECO:0000313" key="4">
    <source>
        <dbReference type="Proteomes" id="UP001595711"/>
    </source>
</evidence>
<dbReference type="InterPro" id="IPR014710">
    <property type="entry name" value="RmlC-like_jellyroll"/>
</dbReference>
<dbReference type="SMART" id="SM00530">
    <property type="entry name" value="HTH_XRE"/>
    <property type="match status" value="1"/>
</dbReference>
<dbReference type="SUPFAM" id="SSF47413">
    <property type="entry name" value="lambda repressor-like DNA-binding domains"/>
    <property type="match status" value="1"/>
</dbReference>
<dbReference type="Pfam" id="PF07883">
    <property type="entry name" value="Cupin_2"/>
    <property type="match status" value="1"/>
</dbReference>
<evidence type="ECO:0000259" key="2">
    <source>
        <dbReference type="PROSITE" id="PS50943"/>
    </source>
</evidence>
<evidence type="ECO:0000256" key="1">
    <source>
        <dbReference type="ARBA" id="ARBA00023125"/>
    </source>
</evidence>
<feature type="domain" description="HTH cro/C1-type" evidence="2">
    <location>
        <begin position="9"/>
        <end position="63"/>
    </location>
</feature>
<dbReference type="PANTHER" id="PTHR46797">
    <property type="entry name" value="HTH-TYPE TRANSCRIPTIONAL REGULATOR"/>
    <property type="match status" value="1"/>
</dbReference>
<keyword evidence="4" id="KW-1185">Reference proteome</keyword>
<dbReference type="InterPro" id="IPR013096">
    <property type="entry name" value="Cupin_2"/>
</dbReference>
<dbReference type="InterPro" id="IPR050807">
    <property type="entry name" value="TransReg_Diox_bact_type"/>
</dbReference>
<dbReference type="Gene3D" id="2.60.120.10">
    <property type="entry name" value="Jelly Rolls"/>
    <property type="match status" value="1"/>
</dbReference>
<sequence length="182" mass="19755">MDIDIGARLKAVRQARKLSQRELARRAGLTNATVSLIESNQMNPSVGALKRVLDGIPMSLAEFFAQDIATPRQAFYTAAELTEVGKGQISYRQIGADLAGRALQILIERYAPGADTGRVLLKHAGEEGGIVIRGRIEVTVADQVRVLGPGEAYYFESSQPHRFRNIGSEPCELVSACTPPSF</sequence>
<dbReference type="PROSITE" id="PS50943">
    <property type="entry name" value="HTH_CROC1"/>
    <property type="match status" value="1"/>
</dbReference>
<name>A0ABV7VFF6_9PROT</name>
<evidence type="ECO:0000313" key="3">
    <source>
        <dbReference type="EMBL" id="MFC3675874.1"/>
    </source>
</evidence>
<dbReference type="InterPro" id="IPR010982">
    <property type="entry name" value="Lambda_DNA-bd_dom_sf"/>
</dbReference>
<keyword evidence="1" id="KW-0238">DNA-binding</keyword>